<dbReference type="InterPro" id="IPR012677">
    <property type="entry name" value="Nucleotide-bd_a/b_plait_sf"/>
</dbReference>
<evidence type="ECO:0000313" key="5">
    <source>
        <dbReference type="Proteomes" id="UP000050790"/>
    </source>
</evidence>
<dbReference type="InterPro" id="IPR050825">
    <property type="entry name" value="RBM42_RBP45_47-like"/>
</dbReference>
<dbReference type="CDD" id="cd12354">
    <property type="entry name" value="RRM3_TIA1_like"/>
    <property type="match status" value="1"/>
</dbReference>
<feature type="domain" description="RRM" evidence="4">
    <location>
        <begin position="265"/>
        <end position="337"/>
    </location>
</feature>
<evidence type="ECO:0000256" key="2">
    <source>
        <dbReference type="PROSITE-ProRule" id="PRU00176"/>
    </source>
</evidence>
<dbReference type="WBParaSite" id="SMRG1_77920.1">
    <property type="protein sequence ID" value="SMRG1_77920.1"/>
    <property type="gene ID" value="SMRG1_77920"/>
</dbReference>
<dbReference type="InterPro" id="IPR003954">
    <property type="entry name" value="RRM_euk-type"/>
</dbReference>
<dbReference type="SMART" id="SM00360">
    <property type="entry name" value="RRM"/>
    <property type="match status" value="2"/>
</dbReference>
<keyword evidence="1 2" id="KW-0694">RNA-binding</keyword>
<feature type="region of interest" description="Disordered" evidence="3">
    <location>
        <begin position="120"/>
        <end position="150"/>
    </location>
</feature>
<protein>
    <recommendedName>
        <fullName evidence="4">RRM domain-containing protein</fullName>
    </recommendedName>
</protein>
<dbReference type="InterPro" id="IPR000504">
    <property type="entry name" value="RRM_dom"/>
</dbReference>
<dbReference type="Gene3D" id="3.30.70.330">
    <property type="match status" value="2"/>
</dbReference>
<sequence length="665" mass="73501">MVYILQGILNFPNNQKSQTLCSFQIPNGNTNIPSWSTHTLGIQQPNLNNLTNPCIINYLNGINTSNTINDTIDPLILHEQWSRNTNLEFNQGTISPVWNGDYHSVGNTIPILLEMPTSIKGENRSSESDQSQHSNGSKTNHGTTDNVTSTTRSLCEDDSFHIFVGDLAPEVQDETLLAAFSNFGTITECKIIKDMHTQKPKGYGFVAYATRQEAERAIRIMNGQIIGTRAIRTNWAVRKDPADQAKDHRPLNYLEVFNASSAANTTIYVGGITNELTEKLLQDSFKQFGEIKEIRIFKNKGFSFIRFDSHVAATQAIVTMHGKIVGDQACKCSWGKEPTFSNKQGLAKRLSSAMFVPTLNHNMNDDRNGILLKPQGSWLTSPSRQNNLILDLPAKKYISEELHPVSISCITPTDKTQVINSGQHISMRNVLQDANKLNGPVVTPTANNPLWPYTCWFAGTPNQDTPIPALLLDNVTRGTLTNQTVIPFVPPTDNNPLLLSLSAIELAKNYQSEKPEINIIPNITNAQFSDSQATFANIGGIQNALINHKTPVYQSINNSNNGNNNNNNSTSPCDIQQHMLNLKNLTIPNLDLTNYSALSNIPLITFSAYPFNSTNIPPFIHTTNANVSGTIVNTTNNNEIDKNSIHQSAQLSNFGQYTVYNTTTG</sequence>
<name>A0AA85AD03_9TREM</name>
<dbReference type="GO" id="GO:0005829">
    <property type="term" value="C:cytosol"/>
    <property type="evidence" value="ECO:0007669"/>
    <property type="project" value="TreeGrafter"/>
</dbReference>
<dbReference type="PANTHER" id="PTHR47640">
    <property type="entry name" value="TRNA SELENOCYSTEINE 1-ASSOCIATED PROTEIN 1-RELATED-RELATED"/>
    <property type="match status" value="1"/>
</dbReference>
<dbReference type="Proteomes" id="UP000050790">
    <property type="component" value="Unassembled WGS sequence"/>
</dbReference>
<proteinExistence type="predicted"/>
<evidence type="ECO:0000256" key="1">
    <source>
        <dbReference type="ARBA" id="ARBA00022884"/>
    </source>
</evidence>
<dbReference type="GO" id="GO:0003729">
    <property type="term" value="F:mRNA binding"/>
    <property type="evidence" value="ECO:0007669"/>
    <property type="project" value="InterPro"/>
</dbReference>
<feature type="domain" description="RRM" evidence="4">
    <location>
        <begin position="160"/>
        <end position="238"/>
    </location>
</feature>
<accession>A0AA85AD03</accession>
<feature type="compositionally biased region" description="Polar residues" evidence="3">
    <location>
        <begin position="128"/>
        <end position="150"/>
    </location>
</feature>
<dbReference type="PROSITE" id="PS50102">
    <property type="entry name" value="RRM"/>
    <property type="match status" value="2"/>
</dbReference>
<dbReference type="InterPro" id="IPR035979">
    <property type="entry name" value="RBD_domain_sf"/>
</dbReference>
<reference evidence="6" key="1">
    <citation type="submission" date="2023-11" db="UniProtKB">
        <authorList>
            <consortium name="WormBaseParasite"/>
        </authorList>
    </citation>
    <scope>IDENTIFICATION</scope>
</reference>
<evidence type="ECO:0000313" key="6">
    <source>
        <dbReference type="WBParaSite" id="SMRG1_77920.1"/>
    </source>
</evidence>
<evidence type="ECO:0000256" key="3">
    <source>
        <dbReference type="SAM" id="MobiDB-lite"/>
    </source>
</evidence>
<dbReference type="SUPFAM" id="SSF54928">
    <property type="entry name" value="RNA-binding domain, RBD"/>
    <property type="match status" value="2"/>
</dbReference>
<dbReference type="SMART" id="SM00361">
    <property type="entry name" value="RRM_1"/>
    <property type="match status" value="2"/>
</dbReference>
<dbReference type="AlphaFoldDB" id="A0AA85AD03"/>
<evidence type="ECO:0000259" key="4">
    <source>
        <dbReference type="PROSITE" id="PS50102"/>
    </source>
</evidence>
<organism evidence="5 6">
    <name type="scientific">Schistosoma margrebowiei</name>
    <dbReference type="NCBI Taxonomy" id="48269"/>
    <lineage>
        <taxon>Eukaryota</taxon>
        <taxon>Metazoa</taxon>
        <taxon>Spiralia</taxon>
        <taxon>Lophotrochozoa</taxon>
        <taxon>Platyhelminthes</taxon>
        <taxon>Trematoda</taxon>
        <taxon>Digenea</taxon>
        <taxon>Strigeidida</taxon>
        <taxon>Schistosomatoidea</taxon>
        <taxon>Schistosomatidae</taxon>
        <taxon>Schistosoma</taxon>
    </lineage>
</organism>
<dbReference type="Pfam" id="PF00076">
    <property type="entry name" value="RRM_1"/>
    <property type="match status" value="2"/>
</dbReference>